<keyword evidence="7" id="KW-1003">Cell membrane</keyword>
<keyword evidence="7" id="KW-0285">Flavoprotein</keyword>
<accession>A0ABQ6FGS3</accession>
<comment type="cofactor">
    <cofactor evidence="7">
        <name>FMN</name>
        <dbReference type="ChEBI" id="CHEBI:58210"/>
    </cofactor>
    <text evidence="7">Binds 1 FMN per subunit.</text>
</comment>
<dbReference type="PANTHER" id="PTHR36964">
    <property type="entry name" value="PROTEIN-METHIONINE-SULFOXIDE REDUCTASE HEME-BINDING SUBUNIT MSRQ"/>
    <property type="match status" value="1"/>
</dbReference>
<evidence type="ECO:0000256" key="6">
    <source>
        <dbReference type="ARBA" id="ARBA00023136"/>
    </source>
</evidence>
<feature type="domain" description="Ferric oxidoreductase" evidence="8">
    <location>
        <begin position="50"/>
        <end position="164"/>
    </location>
</feature>
<dbReference type="HAMAP" id="MF_01207">
    <property type="entry name" value="MsrQ"/>
    <property type="match status" value="1"/>
</dbReference>
<evidence type="ECO:0000256" key="7">
    <source>
        <dbReference type="HAMAP-Rule" id="MF_01207"/>
    </source>
</evidence>
<evidence type="ECO:0000256" key="2">
    <source>
        <dbReference type="ARBA" id="ARBA00022448"/>
    </source>
</evidence>
<comment type="subcellular location">
    <subcellularLocation>
        <location evidence="7">Cell membrane</location>
        <topology evidence="7">Multi-pass membrane protein</topology>
    </subcellularLocation>
    <subcellularLocation>
        <location evidence="1">Membrane</location>
        <topology evidence="1">Multi-pass membrane protein</topology>
    </subcellularLocation>
</comment>
<feature type="transmembrane region" description="Helical" evidence="7">
    <location>
        <begin position="175"/>
        <end position="195"/>
    </location>
</feature>
<sequence length="225" mass="25536">MMINPGSTHLAAIKAALFAACLLPAFLLWRGFELDTLGANPIEAITRGTGDWTLRFLLITLAVTPLRKLTGWHWVVRLRRMLGLFAFAYGTAHLLTYLWLDQFFDWYAIARDILKRPFITVGFAALVLMAPLAATSSNAAIRRLGGRRWQALHRAIYPIAVLGCVHFWWLVKKDITEPLIYTAITAALLGIRAWWREQERRKQLAGGYLPQPPRLTGKVIRIFAK</sequence>
<evidence type="ECO:0000256" key="3">
    <source>
        <dbReference type="ARBA" id="ARBA00022692"/>
    </source>
</evidence>
<evidence type="ECO:0000256" key="1">
    <source>
        <dbReference type="ARBA" id="ARBA00004141"/>
    </source>
</evidence>
<keyword evidence="7" id="KW-0288">FMN</keyword>
<evidence type="ECO:0000313" key="10">
    <source>
        <dbReference type="Proteomes" id="UP001157167"/>
    </source>
</evidence>
<evidence type="ECO:0000256" key="5">
    <source>
        <dbReference type="ARBA" id="ARBA00023004"/>
    </source>
</evidence>
<dbReference type="Pfam" id="PF01794">
    <property type="entry name" value="Ferric_reduct"/>
    <property type="match status" value="1"/>
</dbReference>
<evidence type="ECO:0000259" key="8">
    <source>
        <dbReference type="Pfam" id="PF01794"/>
    </source>
</evidence>
<name>A0ABQ6FGS3_9RHOO</name>
<keyword evidence="4 7" id="KW-1133">Transmembrane helix</keyword>
<keyword evidence="7" id="KW-0479">Metal-binding</keyword>
<feature type="transmembrane region" description="Helical" evidence="7">
    <location>
        <begin position="151"/>
        <end position="169"/>
    </location>
</feature>
<comment type="similarity">
    <text evidence="7">Belongs to the MsrQ family.</text>
</comment>
<feature type="transmembrane region" description="Helical" evidence="7">
    <location>
        <begin position="81"/>
        <end position="99"/>
    </location>
</feature>
<evidence type="ECO:0000313" key="9">
    <source>
        <dbReference type="EMBL" id="GLT23817.1"/>
    </source>
</evidence>
<dbReference type="PANTHER" id="PTHR36964:SF1">
    <property type="entry name" value="PROTEIN-METHIONINE-SULFOXIDE REDUCTASE HEME-BINDING SUBUNIT MSRQ"/>
    <property type="match status" value="1"/>
</dbReference>
<dbReference type="InterPro" id="IPR022837">
    <property type="entry name" value="MsrQ-like"/>
</dbReference>
<keyword evidence="7" id="KW-0349">Heme</keyword>
<dbReference type="RefSeq" id="WP_284188996.1">
    <property type="nucleotide sequence ID" value="NZ_BSPX01000061.1"/>
</dbReference>
<feature type="transmembrane region" description="Helical" evidence="7">
    <location>
        <begin position="12"/>
        <end position="32"/>
    </location>
</feature>
<proteinExistence type="inferred from homology"/>
<keyword evidence="5 7" id="KW-0408">Iron</keyword>
<comment type="caution">
    <text evidence="7">Lacks conserved residue(s) required for the propagation of feature annotation.</text>
</comment>
<keyword evidence="10" id="KW-1185">Reference proteome</keyword>
<reference evidence="10" key="1">
    <citation type="journal article" date="2019" name="Int. J. Syst. Evol. Microbiol.">
        <title>The Global Catalogue of Microorganisms (GCM) 10K type strain sequencing project: providing services to taxonomists for standard genome sequencing and annotation.</title>
        <authorList>
            <consortium name="The Broad Institute Genomics Platform"/>
            <consortium name="The Broad Institute Genome Sequencing Center for Infectious Disease"/>
            <person name="Wu L."/>
            <person name="Ma J."/>
        </authorList>
    </citation>
    <scope>NUCLEOTIDE SEQUENCE [LARGE SCALE GENOMIC DNA]</scope>
    <source>
        <strain evidence="10">NBRC 102407</strain>
    </source>
</reference>
<protein>
    <recommendedName>
        <fullName evidence="7">Protein-methionine-sulfoxide reductase heme-binding subunit MsrQ</fullName>
    </recommendedName>
    <alternativeName>
        <fullName evidence="7">Flavocytochrome MsrQ</fullName>
    </alternativeName>
</protein>
<gene>
    <name evidence="7 9" type="primary">msrQ</name>
    <name evidence="9" type="ORF">GCM10007933_32880</name>
</gene>
<evidence type="ECO:0000256" key="4">
    <source>
        <dbReference type="ARBA" id="ARBA00022989"/>
    </source>
</evidence>
<keyword evidence="2 7" id="KW-0813">Transport</keyword>
<keyword evidence="7" id="KW-0249">Electron transport</keyword>
<dbReference type="EMBL" id="BSPX01000061">
    <property type="protein sequence ID" value="GLT23817.1"/>
    <property type="molecule type" value="Genomic_DNA"/>
</dbReference>
<dbReference type="InterPro" id="IPR013130">
    <property type="entry name" value="Fe3_Rdtase_TM_dom"/>
</dbReference>
<comment type="cofactor">
    <cofactor evidence="7">
        <name>heme b</name>
        <dbReference type="ChEBI" id="CHEBI:60344"/>
    </cofactor>
    <text evidence="7">Binds 1 heme b (iron(II)-protoporphyrin IX) group per subunit.</text>
</comment>
<comment type="caution">
    <text evidence="9">The sequence shown here is derived from an EMBL/GenBank/DDBJ whole genome shotgun (WGS) entry which is preliminary data.</text>
</comment>
<keyword evidence="3 7" id="KW-0812">Transmembrane</keyword>
<dbReference type="Proteomes" id="UP001157167">
    <property type="component" value="Unassembled WGS sequence"/>
</dbReference>
<organism evidence="9 10">
    <name type="scientific">Zoogloea oryzae</name>
    <dbReference type="NCBI Taxonomy" id="310767"/>
    <lineage>
        <taxon>Bacteria</taxon>
        <taxon>Pseudomonadati</taxon>
        <taxon>Pseudomonadota</taxon>
        <taxon>Betaproteobacteria</taxon>
        <taxon>Rhodocyclales</taxon>
        <taxon>Zoogloeaceae</taxon>
        <taxon>Zoogloea</taxon>
    </lineage>
</organism>
<comment type="subunit">
    <text evidence="7">Heterodimer of a catalytic subunit (MsrP) and a heme-binding subunit (MsrQ).</text>
</comment>
<keyword evidence="6 7" id="KW-0472">Membrane</keyword>
<comment type="function">
    <text evidence="7">Part of the MsrPQ system that repairs oxidized periplasmic proteins containing methionine sulfoxide residues (Met-O), using respiratory chain electrons. Thus protects these proteins from oxidative-stress damage caused by reactive species of oxygen and chlorine generated by the host defense mechanisms. MsrPQ is essential for the maintenance of envelope integrity under bleach stress, rescuing a wide series of structurally unrelated periplasmic proteins from methionine oxidation. MsrQ provides electrons for reduction to the reductase catalytic subunit MsrP, using the quinone pool of the respiratory chain.</text>
</comment>
<feature type="transmembrane region" description="Helical" evidence="7">
    <location>
        <begin position="119"/>
        <end position="139"/>
    </location>
</feature>